<name>A0A401IW36_9LACO</name>
<keyword evidence="1" id="KW-0472">Membrane</keyword>
<organism evidence="2 3">
    <name type="scientific">Ligilactobacillus salitolerans</name>
    <dbReference type="NCBI Taxonomy" id="1808352"/>
    <lineage>
        <taxon>Bacteria</taxon>
        <taxon>Bacillati</taxon>
        <taxon>Bacillota</taxon>
        <taxon>Bacilli</taxon>
        <taxon>Lactobacillales</taxon>
        <taxon>Lactobacillaceae</taxon>
        <taxon>Ligilactobacillus</taxon>
    </lineage>
</organism>
<keyword evidence="3" id="KW-1185">Reference proteome</keyword>
<sequence>MDPDLSKGLNSLQKYNMDYLPTKTAIPLDGRKISPLYGPYIRLLTKDSEGVSKRVNSDGQMIISIRAAKVEKKSLPIVMYKESRLTTKQNRNKQQTYTLNEINQPQVTVNKGRNTFKLSFQTPKIVSILFITSIISWVTILVYFTYEKIKFSK</sequence>
<dbReference type="EMBL" id="BFFP01000049">
    <property type="protein sequence ID" value="GBG95716.1"/>
    <property type="molecule type" value="Genomic_DNA"/>
</dbReference>
<comment type="caution">
    <text evidence="2">The sequence shown here is derived from an EMBL/GenBank/DDBJ whole genome shotgun (WGS) entry which is preliminary data.</text>
</comment>
<reference evidence="2 3" key="1">
    <citation type="journal article" date="2019" name="Int. J. Syst. Evol. Microbiol.">
        <title>Lactobacillus salitolerans sp. nov., a novel lactic acid bacterium isolated from spent mushroom substrates.</title>
        <authorList>
            <person name="Tohno M."/>
            <person name="Tanizawa Y."/>
            <person name="Kojima Y."/>
            <person name="Sakamoto M."/>
            <person name="Nakamura Y."/>
            <person name="Ohkuma M."/>
            <person name="Kobayashi H."/>
        </authorList>
    </citation>
    <scope>NUCLEOTIDE SEQUENCE [LARGE SCALE GENOMIC DNA]</scope>
    <source>
        <strain evidence="2 3">YK43</strain>
    </source>
</reference>
<feature type="transmembrane region" description="Helical" evidence="1">
    <location>
        <begin position="125"/>
        <end position="146"/>
    </location>
</feature>
<evidence type="ECO:0000256" key="1">
    <source>
        <dbReference type="SAM" id="Phobius"/>
    </source>
</evidence>
<keyword evidence="1" id="KW-0812">Transmembrane</keyword>
<proteinExistence type="predicted"/>
<dbReference type="AlphaFoldDB" id="A0A401IW36"/>
<accession>A0A401IW36</accession>
<keyword evidence="1" id="KW-1133">Transmembrane helix</keyword>
<evidence type="ECO:0000313" key="2">
    <source>
        <dbReference type="EMBL" id="GBG95716.1"/>
    </source>
</evidence>
<evidence type="ECO:0000313" key="3">
    <source>
        <dbReference type="Proteomes" id="UP000286848"/>
    </source>
</evidence>
<gene>
    <name evidence="2" type="ORF">LFYK43_21750</name>
</gene>
<dbReference type="Proteomes" id="UP000286848">
    <property type="component" value="Unassembled WGS sequence"/>
</dbReference>
<protein>
    <submittedName>
        <fullName evidence="2">Uncharacterized protein</fullName>
    </submittedName>
</protein>